<organism evidence="3 4">
    <name type="scientific">Fadolivirus FV1/VV64</name>
    <dbReference type="NCBI Taxonomy" id="3070911"/>
    <lineage>
        <taxon>Viruses</taxon>
        <taxon>Varidnaviria</taxon>
        <taxon>Bamfordvirae</taxon>
        <taxon>Nucleocytoviricota</taxon>
        <taxon>Megaviricetes</taxon>
        <taxon>Imitervirales</taxon>
        <taxon>Mimiviridae</taxon>
        <taxon>Klosneuvirinae</taxon>
        <taxon>Fadolivirus</taxon>
        <taxon>Fadolivirus algeromassiliense</taxon>
    </lineage>
</organism>
<evidence type="ECO:0000256" key="2">
    <source>
        <dbReference type="ARBA" id="ARBA00023004"/>
    </source>
</evidence>
<reference evidence="3 4" key="1">
    <citation type="submission" date="2020-04" db="EMBL/GenBank/DDBJ databases">
        <title>Advantages and limits of metagenomic assembly and binning of a giant virus.</title>
        <authorList>
            <person name="Schulz F."/>
            <person name="Andreani J."/>
            <person name="Francis R."/>
            <person name="Boudjemaa H."/>
            <person name="Bou Khalil J.Y."/>
            <person name="Lee J."/>
            <person name="La Scola B."/>
            <person name="Woyke T."/>
        </authorList>
    </citation>
    <scope>NUCLEOTIDE SEQUENCE [LARGE SCALE GENOMIC DNA]</scope>
    <source>
        <strain evidence="3 4">FV1/VV64</strain>
    </source>
</reference>
<evidence type="ECO:0000256" key="1">
    <source>
        <dbReference type="ARBA" id="ARBA00022723"/>
    </source>
</evidence>
<dbReference type="PANTHER" id="PTHR20883">
    <property type="entry name" value="PHYTANOYL-COA DIOXYGENASE DOMAIN CONTAINING 1"/>
    <property type="match status" value="1"/>
</dbReference>
<keyword evidence="3" id="KW-0560">Oxidoreductase</keyword>
<dbReference type="Gene3D" id="2.60.120.620">
    <property type="entry name" value="q2cbj1_9rhob like domain"/>
    <property type="match status" value="1"/>
</dbReference>
<keyword evidence="4" id="KW-1185">Reference proteome</keyword>
<protein>
    <submittedName>
        <fullName evidence="3">Phytanoyl-CoA dioxygenase</fullName>
    </submittedName>
</protein>
<name>A0A7D3QXQ6_9VIRU</name>
<accession>A0A7D3QXQ6</accession>
<evidence type="ECO:0000313" key="4">
    <source>
        <dbReference type="Proteomes" id="UP001162001"/>
    </source>
</evidence>
<proteinExistence type="predicted"/>
<dbReference type="Proteomes" id="UP001162001">
    <property type="component" value="Segment"/>
</dbReference>
<dbReference type="GO" id="GO:0046872">
    <property type="term" value="F:metal ion binding"/>
    <property type="evidence" value="ECO:0007669"/>
    <property type="project" value="UniProtKB-KW"/>
</dbReference>
<gene>
    <name evidence="3" type="ORF">Fadolivirus_1_1222</name>
</gene>
<dbReference type="GO" id="GO:0051213">
    <property type="term" value="F:dioxygenase activity"/>
    <property type="evidence" value="ECO:0007669"/>
    <property type="project" value="UniProtKB-KW"/>
</dbReference>
<dbReference type="InterPro" id="IPR008775">
    <property type="entry name" value="Phytyl_CoA_dOase-like"/>
</dbReference>
<dbReference type="PANTHER" id="PTHR20883:SF15">
    <property type="entry name" value="PHYTANOYL-COA DIOXYGENASE DOMAIN-CONTAINING PROTEIN 1"/>
    <property type="match status" value="1"/>
</dbReference>
<dbReference type="SUPFAM" id="SSF51197">
    <property type="entry name" value="Clavaminate synthase-like"/>
    <property type="match status" value="1"/>
</dbReference>
<dbReference type="EMBL" id="MT418680">
    <property type="protein sequence ID" value="QKF94680.1"/>
    <property type="molecule type" value="Genomic_DNA"/>
</dbReference>
<keyword evidence="1" id="KW-0479">Metal-binding</keyword>
<evidence type="ECO:0000313" key="3">
    <source>
        <dbReference type="EMBL" id="QKF94680.1"/>
    </source>
</evidence>
<sequence>MSYLTEEEIDFYNANGFLIIENFFNYADVRLMKMRMDYILKNTPMEEINGIFTTGENELDTKNNYYFLDSADQIKVFLEEKAITDGHLNRPLEMAINKVAHALHRDPAFSIITHDTRITHICKELGIEYPAIAQSMYIFKPPEIGGKVKPHQDSSFLYTEPSTCTGFWIPLDDVDQENGCLWFIPGSHTLPLEYRFKRDENDELYYDPPLNYEYLEEMWPKEFFIPIEARKGSLVIFHGNLVHMSDENKSDKPRHVYTFHVVDNHSYWSEENWLQYPDDTNFDTL</sequence>
<dbReference type="Pfam" id="PF05721">
    <property type="entry name" value="PhyH"/>
    <property type="match status" value="1"/>
</dbReference>
<keyword evidence="3" id="KW-0223">Dioxygenase</keyword>
<keyword evidence="2" id="KW-0408">Iron</keyword>